<feature type="compositionally biased region" description="Low complexity" evidence="1">
    <location>
        <begin position="88"/>
        <end position="97"/>
    </location>
</feature>
<reference evidence="2 3" key="1">
    <citation type="submission" date="2016-03" db="EMBL/GenBank/DDBJ databases">
        <title>The draft genome sequence of Fonsecaea nubica causative agent of cutaneous subcutaneous infection in human host.</title>
        <authorList>
            <person name="Costa F."/>
            <person name="Sybren D.H."/>
            <person name="Raittz R.T."/>
            <person name="Weiss V.A."/>
            <person name="Leao A.C."/>
            <person name="Gomes R."/>
            <person name="De Souza E.M."/>
            <person name="Pedrosa F.O."/>
            <person name="Steffens M.B."/>
            <person name="Bombassaro A."/>
            <person name="Tadra-Sfeir M.Z."/>
            <person name="Moreno L.F."/>
            <person name="Najafzadeh M.J."/>
            <person name="Felipe M.S."/>
            <person name="Teixeira M."/>
            <person name="Sun J."/>
            <person name="Xi L."/>
            <person name="Castro M.A."/>
            <person name="Vicente V.A."/>
        </authorList>
    </citation>
    <scope>NUCLEOTIDE SEQUENCE [LARGE SCALE GENOMIC DNA]</scope>
    <source>
        <strain evidence="2 3">CBS 269.64</strain>
    </source>
</reference>
<dbReference type="Proteomes" id="UP000185904">
    <property type="component" value="Unassembled WGS sequence"/>
</dbReference>
<accession>A0A178D794</accession>
<feature type="compositionally biased region" description="Low complexity" evidence="1">
    <location>
        <begin position="123"/>
        <end position="136"/>
    </location>
</feature>
<dbReference type="OrthoDB" id="2398441at2759"/>
<dbReference type="GO" id="GO:0004842">
    <property type="term" value="F:ubiquitin-protein transferase activity"/>
    <property type="evidence" value="ECO:0007669"/>
    <property type="project" value="TreeGrafter"/>
</dbReference>
<dbReference type="CDD" id="cd16449">
    <property type="entry name" value="RING-HC"/>
    <property type="match status" value="1"/>
</dbReference>
<dbReference type="GeneID" id="34586981"/>
<keyword evidence="3" id="KW-1185">Reference proteome</keyword>
<dbReference type="PANTHER" id="PTHR28042:SF1">
    <property type="entry name" value="E3 UBIQUITIN-PROTEIN LIGASE COMPLEX SLX5-SLX8 SUBUNIT SLX5"/>
    <property type="match status" value="1"/>
</dbReference>
<feature type="compositionally biased region" description="Polar residues" evidence="1">
    <location>
        <begin position="113"/>
        <end position="122"/>
    </location>
</feature>
<organism evidence="2 3">
    <name type="scientific">Fonsecaea nubica</name>
    <dbReference type="NCBI Taxonomy" id="856822"/>
    <lineage>
        <taxon>Eukaryota</taxon>
        <taxon>Fungi</taxon>
        <taxon>Dikarya</taxon>
        <taxon>Ascomycota</taxon>
        <taxon>Pezizomycotina</taxon>
        <taxon>Eurotiomycetes</taxon>
        <taxon>Chaetothyriomycetidae</taxon>
        <taxon>Chaetothyriales</taxon>
        <taxon>Herpotrichiellaceae</taxon>
        <taxon>Fonsecaea</taxon>
    </lineage>
</organism>
<dbReference type="RefSeq" id="XP_022502095.1">
    <property type="nucleotide sequence ID" value="XM_022641862.1"/>
</dbReference>
<dbReference type="InterPro" id="IPR038886">
    <property type="entry name" value="E3_SLX5/Rfp1"/>
</dbReference>
<dbReference type="PANTHER" id="PTHR28042">
    <property type="entry name" value="E3 UBIQUITIN-PROTEIN LIGASE COMPLEX SLX5-SLX8 SUBUNIT SLX5"/>
    <property type="match status" value="1"/>
</dbReference>
<evidence type="ECO:0000256" key="1">
    <source>
        <dbReference type="SAM" id="MobiDB-lite"/>
    </source>
</evidence>
<dbReference type="SUPFAM" id="SSF57850">
    <property type="entry name" value="RING/U-box"/>
    <property type="match status" value="1"/>
</dbReference>
<feature type="region of interest" description="Disordered" evidence="1">
    <location>
        <begin position="174"/>
        <end position="224"/>
    </location>
</feature>
<protein>
    <submittedName>
        <fullName evidence="2">Uncharacterized protein</fullName>
    </submittedName>
</protein>
<name>A0A178D794_9EURO</name>
<dbReference type="EMBL" id="LVCJ01000017">
    <property type="protein sequence ID" value="OAL37083.1"/>
    <property type="molecule type" value="Genomic_DNA"/>
</dbReference>
<feature type="region of interest" description="Disordered" evidence="1">
    <location>
        <begin position="278"/>
        <end position="305"/>
    </location>
</feature>
<feature type="compositionally biased region" description="Polar residues" evidence="1">
    <location>
        <begin position="30"/>
        <end position="41"/>
    </location>
</feature>
<feature type="compositionally biased region" description="Basic and acidic residues" evidence="1">
    <location>
        <begin position="174"/>
        <end position="212"/>
    </location>
</feature>
<evidence type="ECO:0000313" key="3">
    <source>
        <dbReference type="Proteomes" id="UP000185904"/>
    </source>
</evidence>
<proteinExistence type="predicted"/>
<evidence type="ECO:0000313" key="2">
    <source>
        <dbReference type="EMBL" id="OAL37083.1"/>
    </source>
</evidence>
<feature type="region of interest" description="Disordered" evidence="1">
    <location>
        <begin position="14"/>
        <end position="136"/>
    </location>
</feature>
<dbReference type="GO" id="GO:0033768">
    <property type="term" value="C:SUMO-targeted ubiquitin ligase complex"/>
    <property type="evidence" value="ECO:0007669"/>
    <property type="project" value="TreeGrafter"/>
</dbReference>
<dbReference type="AlphaFoldDB" id="A0A178D794"/>
<sequence length="499" mass="55597">MPPAGTLALSNFLNSASASSSRKRSHAEITRSQSRSATPDQVPSKRRRINYRPTPERSRDSTPQHPEGRIRFQGDGFDYRTPAMSTQAPRATTTPAPHDFTIDLTAESDSDDISTASESSPHQLSRQASSQPSQRPPRQLLVSAWMTLAQSQQVAQQHLAQHQREFARLREATARNRGESTRRQRQHEPHVQRRPEPAQRQQELAEPHRELPTRAPPFGPRTQDVPHEIINLSDTDESDFEIDDFDIPVDTETLDTDSVASLSPSPSPEVEFVEERRVPQPQRQEAAVQTNVGNNPPRPRLERGPLGLSLDILRRGTQFMFGNMQHVAPGYGDGFLDRLDGVPPRGHDGRHGNDGGDASYIINMDYRQPAFPLDFDVFDRSSETPQEVPEPYKGPPTAKEGFIRTFGEEDVILCPMCGDELAVGKGDVKKQVWVVKNCGHVYCGECAVNRSKSKVSKKGKGKEPEKKLESTRSIPFTVCSVDGCNTKVVSKAAMFPIYL</sequence>
<comment type="caution">
    <text evidence="2">The sequence shown here is derived from an EMBL/GenBank/DDBJ whole genome shotgun (WGS) entry which is preliminary data.</text>
</comment>
<feature type="compositionally biased region" description="Polar residues" evidence="1">
    <location>
        <begin position="281"/>
        <end position="292"/>
    </location>
</feature>
<feature type="compositionally biased region" description="Basic and acidic residues" evidence="1">
    <location>
        <begin position="54"/>
        <end position="72"/>
    </location>
</feature>
<gene>
    <name evidence="2" type="ORF">AYO20_03560</name>
</gene>